<dbReference type="Gene3D" id="3.30.565.10">
    <property type="entry name" value="Histidine kinase-like ATPase, C-terminal domain"/>
    <property type="match status" value="1"/>
</dbReference>
<comment type="subcellular location">
    <subcellularLocation>
        <location evidence="2">Membrane</location>
    </subcellularLocation>
</comment>
<evidence type="ECO:0000259" key="13">
    <source>
        <dbReference type="PROSITE" id="PS50885"/>
    </source>
</evidence>
<evidence type="ECO:0000259" key="12">
    <source>
        <dbReference type="PROSITE" id="PS50109"/>
    </source>
</evidence>
<name>A0A1H2RM57_9GAMM</name>
<evidence type="ECO:0000313" key="14">
    <source>
        <dbReference type="EMBL" id="SDW20573.1"/>
    </source>
</evidence>
<dbReference type="InterPro" id="IPR003660">
    <property type="entry name" value="HAMP_dom"/>
</dbReference>
<dbReference type="PROSITE" id="PS50885">
    <property type="entry name" value="HAMP"/>
    <property type="match status" value="1"/>
</dbReference>
<dbReference type="GO" id="GO:0005886">
    <property type="term" value="C:plasma membrane"/>
    <property type="evidence" value="ECO:0007669"/>
    <property type="project" value="TreeGrafter"/>
</dbReference>
<evidence type="ECO:0000256" key="6">
    <source>
        <dbReference type="ARBA" id="ARBA00022692"/>
    </source>
</evidence>
<proteinExistence type="predicted"/>
<dbReference type="Gene3D" id="1.10.287.130">
    <property type="match status" value="1"/>
</dbReference>
<evidence type="ECO:0000256" key="10">
    <source>
        <dbReference type="ARBA" id="ARBA00023136"/>
    </source>
</evidence>
<dbReference type="PROSITE" id="PS50109">
    <property type="entry name" value="HIS_KIN"/>
    <property type="match status" value="1"/>
</dbReference>
<feature type="transmembrane region" description="Helical" evidence="11">
    <location>
        <begin position="12"/>
        <end position="35"/>
    </location>
</feature>
<evidence type="ECO:0000256" key="1">
    <source>
        <dbReference type="ARBA" id="ARBA00000085"/>
    </source>
</evidence>
<dbReference type="InterPro" id="IPR036890">
    <property type="entry name" value="HATPase_C_sf"/>
</dbReference>
<evidence type="ECO:0000256" key="4">
    <source>
        <dbReference type="ARBA" id="ARBA00022553"/>
    </source>
</evidence>
<evidence type="ECO:0000256" key="2">
    <source>
        <dbReference type="ARBA" id="ARBA00004370"/>
    </source>
</evidence>
<dbReference type="InterPro" id="IPR003594">
    <property type="entry name" value="HATPase_dom"/>
</dbReference>
<dbReference type="EC" id="2.7.13.3" evidence="3"/>
<dbReference type="AlphaFoldDB" id="A0A1H2RM57"/>
<sequence length="440" mass="49413">MFRIDRRSLRFRLLVWLTGTALVVVGAAWVLHGFLLRELAKDFLGERLQREADHAVRQLQQESETTPAMLDSVSQGYQVFHHLYVLELDDEVSASEARWQTALKPYLDNTDDALIEVVWEEHRLLVYRRGFSLDDSDGVLLVGEEFSQVEAGLDTLHWWVGAIAGVLLVLLIALNLVAVHRGLVPLKHLQGQLMELRTGRRQRLALNAPSELDGLVTQLNRFMDEIDTRLQRGRDSAANLSHALKTPLAAVTQVLRGGRPINENRREKLLQRLEDIHGQLEAEIRRSWIAGPSAGQLACIPEDVHRLIDTFRMLYPDKWFHLTINAGDSACIPIERHDFSEMLGIPLDNAGKWASREIECHLSMGSGLTIVIEDDGPGISRHVLPKLAQRGVRLDESHPGHGLGLSILSQLMDRYEGGVAFDTGTMRGLKVTITIPCHEP</sequence>
<accession>A0A1H2RM57</accession>
<dbReference type="SUPFAM" id="SSF47384">
    <property type="entry name" value="Homodimeric domain of signal transducing histidine kinase"/>
    <property type="match status" value="1"/>
</dbReference>
<keyword evidence="7 14" id="KW-0418">Kinase</keyword>
<evidence type="ECO:0000256" key="3">
    <source>
        <dbReference type="ARBA" id="ARBA00012438"/>
    </source>
</evidence>
<feature type="domain" description="HAMP" evidence="13">
    <location>
        <begin position="180"/>
        <end position="231"/>
    </location>
</feature>
<feature type="domain" description="Histidine kinase" evidence="12">
    <location>
        <begin position="239"/>
        <end position="439"/>
    </location>
</feature>
<keyword evidence="8 11" id="KW-1133">Transmembrane helix</keyword>
<evidence type="ECO:0000256" key="5">
    <source>
        <dbReference type="ARBA" id="ARBA00022679"/>
    </source>
</evidence>
<keyword evidence="10 11" id="KW-0472">Membrane</keyword>
<evidence type="ECO:0000256" key="7">
    <source>
        <dbReference type="ARBA" id="ARBA00022777"/>
    </source>
</evidence>
<dbReference type="Proteomes" id="UP000198500">
    <property type="component" value="Unassembled WGS sequence"/>
</dbReference>
<organism evidence="14 15">
    <name type="scientific">Aidingimonas halophila</name>
    <dbReference type="NCBI Taxonomy" id="574349"/>
    <lineage>
        <taxon>Bacteria</taxon>
        <taxon>Pseudomonadati</taxon>
        <taxon>Pseudomonadota</taxon>
        <taxon>Gammaproteobacteria</taxon>
        <taxon>Oceanospirillales</taxon>
        <taxon>Halomonadaceae</taxon>
        <taxon>Aidingimonas</taxon>
    </lineage>
</organism>
<gene>
    <name evidence="14" type="ORF">SAMN05443545_101361</name>
</gene>
<dbReference type="EMBL" id="FNNI01000001">
    <property type="protein sequence ID" value="SDW20573.1"/>
    <property type="molecule type" value="Genomic_DNA"/>
</dbReference>
<reference evidence="14 15" key="1">
    <citation type="submission" date="2016-10" db="EMBL/GenBank/DDBJ databases">
        <authorList>
            <person name="de Groot N.N."/>
        </authorList>
    </citation>
    <scope>NUCLEOTIDE SEQUENCE [LARGE SCALE GENOMIC DNA]</scope>
    <source>
        <strain evidence="14 15">DSM 19219</strain>
    </source>
</reference>
<keyword evidence="9" id="KW-0902">Two-component regulatory system</keyword>
<dbReference type="PRINTS" id="PR00344">
    <property type="entry name" value="BCTRLSENSOR"/>
</dbReference>
<dbReference type="Pfam" id="PF02518">
    <property type="entry name" value="HATPase_c"/>
    <property type="match status" value="1"/>
</dbReference>
<keyword evidence="5" id="KW-0808">Transferase</keyword>
<dbReference type="STRING" id="574349.SAMN05443545_101361"/>
<evidence type="ECO:0000313" key="15">
    <source>
        <dbReference type="Proteomes" id="UP000198500"/>
    </source>
</evidence>
<comment type="catalytic activity">
    <reaction evidence="1">
        <text>ATP + protein L-histidine = ADP + protein N-phospho-L-histidine.</text>
        <dbReference type="EC" id="2.7.13.3"/>
    </reaction>
</comment>
<dbReference type="OrthoDB" id="9809567at2"/>
<dbReference type="CDD" id="cd00082">
    <property type="entry name" value="HisKA"/>
    <property type="match status" value="1"/>
</dbReference>
<evidence type="ECO:0000256" key="8">
    <source>
        <dbReference type="ARBA" id="ARBA00022989"/>
    </source>
</evidence>
<dbReference type="SUPFAM" id="SSF55874">
    <property type="entry name" value="ATPase domain of HSP90 chaperone/DNA topoisomerase II/histidine kinase"/>
    <property type="match status" value="1"/>
</dbReference>
<protein>
    <recommendedName>
        <fullName evidence="3">histidine kinase</fullName>
        <ecNumber evidence="3">2.7.13.3</ecNumber>
    </recommendedName>
</protein>
<feature type="transmembrane region" description="Helical" evidence="11">
    <location>
        <begin position="156"/>
        <end position="179"/>
    </location>
</feature>
<dbReference type="InterPro" id="IPR004358">
    <property type="entry name" value="Sig_transdc_His_kin-like_C"/>
</dbReference>
<dbReference type="InterPro" id="IPR036097">
    <property type="entry name" value="HisK_dim/P_sf"/>
</dbReference>
<dbReference type="RefSeq" id="WP_092567771.1">
    <property type="nucleotide sequence ID" value="NZ_BMXH01000001.1"/>
</dbReference>
<dbReference type="PANTHER" id="PTHR45436">
    <property type="entry name" value="SENSOR HISTIDINE KINASE YKOH"/>
    <property type="match status" value="1"/>
</dbReference>
<dbReference type="InterPro" id="IPR005467">
    <property type="entry name" value="His_kinase_dom"/>
</dbReference>
<dbReference type="SMART" id="SM00387">
    <property type="entry name" value="HATPase_c"/>
    <property type="match status" value="1"/>
</dbReference>
<keyword evidence="15" id="KW-1185">Reference proteome</keyword>
<dbReference type="PANTHER" id="PTHR45436:SF5">
    <property type="entry name" value="SENSOR HISTIDINE KINASE TRCS"/>
    <property type="match status" value="1"/>
</dbReference>
<dbReference type="InterPro" id="IPR050428">
    <property type="entry name" value="TCS_sensor_his_kinase"/>
</dbReference>
<keyword evidence="6 11" id="KW-0812">Transmembrane</keyword>
<dbReference type="InterPro" id="IPR003661">
    <property type="entry name" value="HisK_dim/P_dom"/>
</dbReference>
<keyword evidence="4" id="KW-0597">Phosphoprotein</keyword>
<dbReference type="GO" id="GO:0000155">
    <property type="term" value="F:phosphorelay sensor kinase activity"/>
    <property type="evidence" value="ECO:0007669"/>
    <property type="project" value="InterPro"/>
</dbReference>
<evidence type="ECO:0000256" key="9">
    <source>
        <dbReference type="ARBA" id="ARBA00023012"/>
    </source>
</evidence>
<evidence type="ECO:0000256" key="11">
    <source>
        <dbReference type="SAM" id="Phobius"/>
    </source>
</evidence>